<organism evidence="1 2">
    <name type="scientific">Actinoplanes regularis</name>
    <dbReference type="NCBI Taxonomy" id="52697"/>
    <lineage>
        <taxon>Bacteria</taxon>
        <taxon>Bacillati</taxon>
        <taxon>Actinomycetota</taxon>
        <taxon>Actinomycetes</taxon>
        <taxon>Micromonosporales</taxon>
        <taxon>Micromonosporaceae</taxon>
        <taxon>Actinoplanes</taxon>
    </lineage>
</organism>
<accession>A0A238Z5E1</accession>
<protein>
    <submittedName>
        <fullName evidence="1">Uncharacterized protein</fullName>
    </submittedName>
</protein>
<evidence type="ECO:0000313" key="2">
    <source>
        <dbReference type="Proteomes" id="UP000198415"/>
    </source>
</evidence>
<keyword evidence="2" id="KW-1185">Reference proteome</keyword>
<dbReference type="Proteomes" id="UP000198415">
    <property type="component" value="Unassembled WGS sequence"/>
</dbReference>
<dbReference type="AlphaFoldDB" id="A0A238Z5E1"/>
<sequence length="354" mass="37749">MQPEDLLARTDWSAVEHAYGDDPDFPSSPEILAGLLDEDADRQGRALADLYDVVHHQGMISGATAPAVLFVVAVLDDRRTLTPVLPRTGVRGVKVPLRVALLCWLTSVMQHAADDYDGRRRGFPADVEACRALRPSVFPVVRSMRSDPDPVIASAASGAALACLLDAPELAHHRAGTATWSDGHALAGLDRYSRVMAILTLQSWGGDTTSVMETDPDPLVRAAAALTPAIAGSVHGTRALLDVLSAPSAHASCKRDYPHFGPIFMSRFLPTVIERASLDDLIPALDLLLAGAPPVIYQVDWCTLLRARAFPSAGPLSAAQQALRDVIAERCFGPGSPPVPFDGDARKALIDLVP</sequence>
<gene>
    <name evidence="1" type="ORF">SAMN06264365_105455</name>
</gene>
<evidence type="ECO:0000313" key="1">
    <source>
        <dbReference type="EMBL" id="SNR78607.1"/>
    </source>
</evidence>
<dbReference type="OrthoDB" id="292843at2"/>
<reference evidence="1 2" key="1">
    <citation type="submission" date="2017-06" db="EMBL/GenBank/DDBJ databases">
        <authorList>
            <person name="Kim H.J."/>
            <person name="Triplett B.A."/>
        </authorList>
    </citation>
    <scope>NUCLEOTIDE SEQUENCE [LARGE SCALE GENOMIC DNA]</scope>
    <source>
        <strain evidence="1 2">DSM 43151</strain>
    </source>
</reference>
<name>A0A238Z5E1_9ACTN</name>
<proteinExistence type="predicted"/>
<dbReference type="EMBL" id="FZNR01000005">
    <property type="protein sequence ID" value="SNR78607.1"/>
    <property type="molecule type" value="Genomic_DNA"/>
</dbReference>
<dbReference type="RefSeq" id="WP_089294108.1">
    <property type="nucleotide sequence ID" value="NZ_BOMU01000035.1"/>
</dbReference>